<keyword evidence="3" id="KW-1185">Reference proteome</keyword>
<dbReference type="OrthoDB" id="8007215at2759"/>
<gene>
    <name evidence="2" type="primary">Dper\GL24443</name>
    <name evidence="2" type="ORF">Dper_GL24443</name>
</gene>
<dbReference type="Pfam" id="PF03103">
    <property type="entry name" value="DUF243"/>
    <property type="match status" value="1"/>
</dbReference>
<dbReference type="PhylomeDB" id="B4G3G6"/>
<evidence type="ECO:0000313" key="3">
    <source>
        <dbReference type="Proteomes" id="UP000008744"/>
    </source>
</evidence>
<evidence type="ECO:0000259" key="1">
    <source>
        <dbReference type="SMART" id="SM00690"/>
    </source>
</evidence>
<dbReference type="GO" id="GO:0062129">
    <property type="term" value="C:chitin-based extracellular matrix"/>
    <property type="evidence" value="ECO:0007669"/>
    <property type="project" value="TreeGrafter"/>
</dbReference>
<dbReference type="OMA" id="HKEFFSF"/>
<organism evidence="3">
    <name type="scientific">Drosophila persimilis</name>
    <name type="common">Fruit fly</name>
    <dbReference type="NCBI Taxonomy" id="7234"/>
    <lineage>
        <taxon>Eukaryota</taxon>
        <taxon>Metazoa</taxon>
        <taxon>Ecdysozoa</taxon>
        <taxon>Arthropoda</taxon>
        <taxon>Hexapoda</taxon>
        <taxon>Insecta</taxon>
        <taxon>Pterygota</taxon>
        <taxon>Neoptera</taxon>
        <taxon>Endopterygota</taxon>
        <taxon>Diptera</taxon>
        <taxon>Brachycera</taxon>
        <taxon>Muscomorpha</taxon>
        <taxon>Ephydroidea</taxon>
        <taxon>Drosophilidae</taxon>
        <taxon>Drosophila</taxon>
        <taxon>Sophophora</taxon>
    </lineage>
</organism>
<protein>
    <submittedName>
        <fullName evidence="2">GL24443</fullName>
    </submittedName>
</protein>
<reference evidence="2 3" key="1">
    <citation type="journal article" date="2007" name="Nature">
        <title>Evolution of genes and genomes on the Drosophila phylogeny.</title>
        <authorList>
            <consortium name="Drosophila 12 Genomes Consortium"/>
            <person name="Clark A.G."/>
            <person name="Eisen M.B."/>
            <person name="Smith D.R."/>
            <person name="Bergman C.M."/>
            <person name="Oliver B."/>
            <person name="Markow T.A."/>
            <person name="Kaufman T.C."/>
            <person name="Kellis M."/>
            <person name="Gelbart W."/>
            <person name="Iyer V.N."/>
            <person name="Pollard D.A."/>
            <person name="Sackton T.B."/>
            <person name="Larracuente A.M."/>
            <person name="Singh N.D."/>
            <person name="Abad J.P."/>
            <person name="Abt D.N."/>
            <person name="Adryan B."/>
            <person name="Aguade M."/>
            <person name="Akashi H."/>
            <person name="Anderson W.W."/>
            <person name="Aquadro C.F."/>
            <person name="Ardell D.H."/>
            <person name="Arguello R."/>
            <person name="Artieri C.G."/>
            <person name="Barbash D.A."/>
            <person name="Barker D."/>
            <person name="Barsanti P."/>
            <person name="Batterham P."/>
            <person name="Batzoglou S."/>
            <person name="Begun D."/>
            <person name="Bhutkar A."/>
            <person name="Blanco E."/>
            <person name="Bosak S.A."/>
            <person name="Bradley R.K."/>
            <person name="Brand A.D."/>
            <person name="Brent M.R."/>
            <person name="Brooks A.N."/>
            <person name="Brown R.H."/>
            <person name="Butlin R.K."/>
            <person name="Caggese C."/>
            <person name="Calvi B.R."/>
            <person name="Bernardo de Carvalho A."/>
            <person name="Caspi A."/>
            <person name="Castrezana S."/>
            <person name="Celniker S.E."/>
            <person name="Chang J.L."/>
            <person name="Chapple C."/>
            <person name="Chatterji S."/>
            <person name="Chinwalla A."/>
            <person name="Civetta A."/>
            <person name="Clifton S.W."/>
            <person name="Comeron J.M."/>
            <person name="Costello J.C."/>
            <person name="Coyne J.A."/>
            <person name="Daub J."/>
            <person name="David R.G."/>
            <person name="Delcher A.L."/>
            <person name="Delehaunty K."/>
            <person name="Do C.B."/>
            <person name="Ebling H."/>
            <person name="Edwards K."/>
            <person name="Eickbush T."/>
            <person name="Evans J.D."/>
            <person name="Filipski A."/>
            <person name="Findeiss S."/>
            <person name="Freyhult E."/>
            <person name="Fulton L."/>
            <person name="Fulton R."/>
            <person name="Garcia A.C."/>
            <person name="Gardiner A."/>
            <person name="Garfield D.A."/>
            <person name="Garvin B.E."/>
            <person name="Gibson G."/>
            <person name="Gilbert D."/>
            <person name="Gnerre S."/>
            <person name="Godfrey J."/>
            <person name="Good R."/>
            <person name="Gotea V."/>
            <person name="Gravely B."/>
            <person name="Greenberg A.J."/>
            <person name="Griffiths-Jones S."/>
            <person name="Gross S."/>
            <person name="Guigo R."/>
            <person name="Gustafson E.A."/>
            <person name="Haerty W."/>
            <person name="Hahn M.W."/>
            <person name="Halligan D.L."/>
            <person name="Halpern A.L."/>
            <person name="Halter G.M."/>
            <person name="Han M.V."/>
            <person name="Heger A."/>
            <person name="Hillier L."/>
            <person name="Hinrichs A.S."/>
            <person name="Holmes I."/>
            <person name="Hoskins R.A."/>
            <person name="Hubisz M.J."/>
            <person name="Hultmark D."/>
            <person name="Huntley M.A."/>
            <person name="Jaffe D.B."/>
            <person name="Jagadeeshan S."/>
            <person name="Jeck W.R."/>
            <person name="Johnson J."/>
            <person name="Jones C.D."/>
            <person name="Jordan W.C."/>
            <person name="Karpen G.H."/>
            <person name="Kataoka E."/>
            <person name="Keightley P.D."/>
            <person name="Kheradpour P."/>
            <person name="Kirkness E.F."/>
            <person name="Koerich L.B."/>
            <person name="Kristiansen K."/>
            <person name="Kudrna D."/>
            <person name="Kulathinal R.J."/>
            <person name="Kumar S."/>
            <person name="Kwok R."/>
            <person name="Lander E."/>
            <person name="Langley C.H."/>
            <person name="Lapoint R."/>
            <person name="Lazzaro B.P."/>
            <person name="Lee S.J."/>
            <person name="Levesque L."/>
            <person name="Li R."/>
            <person name="Lin C.F."/>
            <person name="Lin M.F."/>
            <person name="Lindblad-Toh K."/>
            <person name="Llopart A."/>
            <person name="Long M."/>
            <person name="Low L."/>
            <person name="Lozovsky E."/>
            <person name="Lu J."/>
            <person name="Luo M."/>
            <person name="Machado C.A."/>
            <person name="Makalowski W."/>
            <person name="Marzo M."/>
            <person name="Matsuda M."/>
            <person name="Matzkin L."/>
            <person name="McAllister B."/>
            <person name="McBride C.S."/>
            <person name="McKernan B."/>
            <person name="McKernan K."/>
            <person name="Mendez-Lago M."/>
            <person name="Minx P."/>
            <person name="Mollenhauer M.U."/>
            <person name="Montooth K."/>
            <person name="Mount S.M."/>
            <person name="Mu X."/>
            <person name="Myers E."/>
            <person name="Negre B."/>
            <person name="Newfeld S."/>
            <person name="Nielsen R."/>
            <person name="Noor M.A."/>
            <person name="O'Grady P."/>
            <person name="Pachter L."/>
            <person name="Papaceit M."/>
            <person name="Parisi M.J."/>
            <person name="Parisi M."/>
            <person name="Parts L."/>
            <person name="Pedersen J.S."/>
            <person name="Pesole G."/>
            <person name="Phillippy A.M."/>
            <person name="Ponting C.P."/>
            <person name="Pop M."/>
            <person name="Porcelli D."/>
            <person name="Powell J.R."/>
            <person name="Prohaska S."/>
            <person name="Pruitt K."/>
            <person name="Puig M."/>
            <person name="Quesneville H."/>
            <person name="Ram K.R."/>
            <person name="Rand D."/>
            <person name="Rasmussen M.D."/>
            <person name="Reed L.K."/>
            <person name="Reenan R."/>
            <person name="Reily A."/>
            <person name="Remington K.A."/>
            <person name="Rieger T.T."/>
            <person name="Ritchie M.G."/>
            <person name="Robin C."/>
            <person name="Rogers Y.H."/>
            <person name="Rohde C."/>
            <person name="Rozas J."/>
            <person name="Rubenfield M.J."/>
            <person name="Ruiz A."/>
            <person name="Russo S."/>
            <person name="Salzberg S.L."/>
            <person name="Sanchez-Gracia A."/>
            <person name="Saranga D.J."/>
            <person name="Sato H."/>
            <person name="Schaeffer S.W."/>
            <person name="Schatz M.C."/>
            <person name="Schlenke T."/>
            <person name="Schwartz R."/>
            <person name="Segarra C."/>
            <person name="Singh R.S."/>
            <person name="Sirot L."/>
            <person name="Sirota M."/>
            <person name="Sisneros N.B."/>
            <person name="Smith C.D."/>
            <person name="Smith T.F."/>
            <person name="Spieth J."/>
            <person name="Stage D.E."/>
            <person name="Stark A."/>
            <person name="Stephan W."/>
            <person name="Strausberg R.L."/>
            <person name="Strempel S."/>
            <person name="Sturgill D."/>
            <person name="Sutton G."/>
            <person name="Sutton G.G."/>
            <person name="Tao W."/>
            <person name="Teichmann S."/>
            <person name="Tobari Y.N."/>
            <person name="Tomimura Y."/>
            <person name="Tsolas J.M."/>
            <person name="Valente V.L."/>
            <person name="Venter E."/>
            <person name="Venter J.C."/>
            <person name="Vicario S."/>
            <person name="Vieira F.G."/>
            <person name="Vilella A.J."/>
            <person name="Villasante A."/>
            <person name="Walenz B."/>
            <person name="Wang J."/>
            <person name="Wasserman M."/>
            <person name="Watts T."/>
            <person name="Wilson D."/>
            <person name="Wilson R.K."/>
            <person name="Wing R.A."/>
            <person name="Wolfner M.F."/>
            <person name="Wong A."/>
            <person name="Wong G.K."/>
            <person name="Wu C.I."/>
            <person name="Wu G."/>
            <person name="Yamamoto D."/>
            <person name="Yang H.P."/>
            <person name="Yang S.P."/>
            <person name="Yorke J.A."/>
            <person name="Yoshida K."/>
            <person name="Zdobnov E."/>
            <person name="Zhang P."/>
            <person name="Zhang Y."/>
            <person name="Zimin A.V."/>
            <person name="Baldwin J."/>
            <person name="Abdouelleil A."/>
            <person name="Abdulkadir J."/>
            <person name="Abebe A."/>
            <person name="Abera B."/>
            <person name="Abreu J."/>
            <person name="Acer S.C."/>
            <person name="Aftuck L."/>
            <person name="Alexander A."/>
            <person name="An P."/>
            <person name="Anderson E."/>
            <person name="Anderson S."/>
            <person name="Arachi H."/>
            <person name="Azer M."/>
            <person name="Bachantsang P."/>
            <person name="Barry A."/>
            <person name="Bayul T."/>
            <person name="Berlin A."/>
            <person name="Bessette D."/>
            <person name="Bloom T."/>
            <person name="Blye J."/>
            <person name="Boguslavskiy L."/>
            <person name="Bonnet C."/>
            <person name="Boukhgalter B."/>
            <person name="Bourzgui I."/>
            <person name="Brown A."/>
            <person name="Cahill P."/>
            <person name="Channer S."/>
            <person name="Cheshatsang Y."/>
            <person name="Chuda L."/>
            <person name="Citroen M."/>
            <person name="Collymore A."/>
            <person name="Cooke P."/>
            <person name="Costello M."/>
            <person name="D'Aco K."/>
            <person name="Daza R."/>
            <person name="De Haan G."/>
            <person name="DeGray S."/>
            <person name="DeMaso C."/>
            <person name="Dhargay N."/>
            <person name="Dooley K."/>
            <person name="Dooley E."/>
            <person name="Doricent M."/>
            <person name="Dorje P."/>
            <person name="Dorjee K."/>
            <person name="Dupes A."/>
            <person name="Elong R."/>
            <person name="Falk J."/>
            <person name="Farina A."/>
            <person name="Faro S."/>
            <person name="Ferguson D."/>
            <person name="Fisher S."/>
            <person name="Foley C.D."/>
            <person name="Franke A."/>
            <person name="Friedrich D."/>
            <person name="Gadbois L."/>
            <person name="Gearin G."/>
            <person name="Gearin C.R."/>
            <person name="Giannoukos G."/>
            <person name="Goode T."/>
            <person name="Graham J."/>
            <person name="Grandbois E."/>
            <person name="Grewal S."/>
            <person name="Gyaltsen K."/>
            <person name="Hafez N."/>
            <person name="Hagos B."/>
            <person name="Hall J."/>
            <person name="Henson C."/>
            <person name="Hollinger A."/>
            <person name="Honan T."/>
            <person name="Huard M.D."/>
            <person name="Hughes L."/>
            <person name="Hurhula B."/>
            <person name="Husby M.E."/>
            <person name="Kamat A."/>
            <person name="Kanga B."/>
            <person name="Kashin S."/>
            <person name="Khazanovich D."/>
            <person name="Kisner P."/>
            <person name="Lance K."/>
            <person name="Lara M."/>
            <person name="Lee W."/>
            <person name="Lennon N."/>
            <person name="Letendre F."/>
            <person name="LeVine R."/>
            <person name="Lipovsky A."/>
            <person name="Liu X."/>
            <person name="Liu J."/>
            <person name="Liu S."/>
            <person name="Lokyitsang T."/>
            <person name="Lokyitsang Y."/>
            <person name="Lubonja R."/>
            <person name="Lui A."/>
            <person name="MacDonald P."/>
            <person name="Magnisalis V."/>
            <person name="Maru K."/>
            <person name="Matthews C."/>
            <person name="McCusker W."/>
            <person name="McDonough S."/>
            <person name="Mehta T."/>
            <person name="Meldrim J."/>
            <person name="Meneus L."/>
            <person name="Mihai O."/>
            <person name="Mihalev A."/>
            <person name="Mihova T."/>
            <person name="Mittelman R."/>
            <person name="Mlenga V."/>
            <person name="Montmayeur A."/>
            <person name="Mulrain L."/>
            <person name="Navidi A."/>
            <person name="Naylor J."/>
            <person name="Negash T."/>
            <person name="Nguyen T."/>
            <person name="Nguyen N."/>
            <person name="Nicol R."/>
            <person name="Norbu C."/>
            <person name="Norbu N."/>
            <person name="Novod N."/>
            <person name="O'Neill B."/>
            <person name="Osman S."/>
            <person name="Markiewicz E."/>
            <person name="Oyono O.L."/>
            <person name="Patti C."/>
            <person name="Phunkhang P."/>
            <person name="Pierre F."/>
            <person name="Priest M."/>
            <person name="Raghuraman S."/>
            <person name="Rege F."/>
            <person name="Reyes R."/>
            <person name="Rise C."/>
            <person name="Rogov P."/>
            <person name="Ross K."/>
            <person name="Ryan E."/>
            <person name="Settipalli S."/>
            <person name="Shea T."/>
            <person name="Sherpa N."/>
            <person name="Shi L."/>
            <person name="Shih D."/>
            <person name="Sparrow T."/>
            <person name="Spaulding J."/>
            <person name="Stalker J."/>
            <person name="Stange-Thomann N."/>
            <person name="Stavropoulos S."/>
            <person name="Stone C."/>
            <person name="Strader C."/>
            <person name="Tesfaye S."/>
            <person name="Thomson T."/>
            <person name="Thoulutsang Y."/>
            <person name="Thoulutsang D."/>
            <person name="Topham K."/>
            <person name="Topping I."/>
            <person name="Tsamla T."/>
            <person name="Vassiliev H."/>
            <person name="Vo A."/>
            <person name="Wangchuk T."/>
            <person name="Wangdi T."/>
            <person name="Weiand M."/>
            <person name="Wilkinson J."/>
            <person name="Wilson A."/>
            <person name="Yadav S."/>
            <person name="Young G."/>
            <person name="Yu Q."/>
            <person name="Zembek L."/>
            <person name="Zhong D."/>
            <person name="Zimmer A."/>
            <person name="Zwirko Z."/>
            <person name="Jaffe D.B."/>
            <person name="Alvarez P."/>
            <person name="Brockman W."/>
            <person name="Butler J."/>
            <person name="Chin C."/>
            <person name="Gnerre S."/>
            <person name="Grabherr M."/>
            <person name="Kleber M."/>
            <person name="Mauceli E."/>
            <person name="MacCallum I."/>
        </authorList>
    </citation>
    <scope>NUCLEOTIDE SEQUENCE [LARGE SCALE GENOMIC DNA]</scope>
    <source>
        <strain evidence="3">MSH-3 / Tucson 14011-0111.49</strain>
    </source>
</reference>
<dbReference type="GO" id="GO:0040003">
    <property type="term" value="P:chitin-based cuticle development"/>
    <property type="evidence" value="ECO:0007669"/>
    <property type="project" value="TreeGrafter"/>
</dbReference>
<dbReference type="PANTHER" id="PTHR31927">
    <property type="entry name" value="FI07246P-RELATED-RELATED"/>
    <property type="match status" value="1"/>
</dbReference>
<dbReference type="PANTHER" id="PTHR31927:SF2">
    <property type="entry name" value="FI07246P-RELATED"/>
    <property type="match status" value="1"/>
</dbReference>
<dbReference type="Proteomes" id="UP000008744">
    <property type="component" value="Unassembled WGS sequence"/>
</dbReference>
<dbReference type="GO" id="GO:0008010">
    <property type="term" value="F:structural constituent of chitin-based larval cuticle"/>
    <property type="evidence" value="ECO:0007669"/>
    <property type="project" value="TreeGrafter"/>
</dbReference>
<proteinExistence type="predicted"/>
<dbReference type="AlphaFoldDB" id="B4G3G6"/>
<accession>B4G3G6</accession>
<sequence length="277" mass="29846">MIVSGPAGQKRRERCSAPTRRYATAQFDQIFWSNFNRLRVGEQFGSDRTTSECVHLSSYALWRPPAPDACPATTTGQGTSGGVSGGGIGSGIVGVSKGLGGPVSYNAAPQAGVTKEFYSFYANEADFEDPEAQRKIAASLKKSVRVIFIKGPENRGYENAVLALAKQAAEQQTAIYVLHKQTDINELANKFNAVRQNANQKPEVHFVKYRTPEDAANAQRAIQSQYDNLGGSSQSINGGVAKALNFASRAPAPVRVGQVQAPNSDYLPASIINRLRH</sequence>
<dbReference type="EMBL" id="CH479179">
    <property type="protein sequence ID" value="EDW24974.1"/>
    <property type="molecule type" value="Genomic_DNA"/>
</dbReference>
<feature type="domain" description="DUF243" evidence="1">
    <location>
        <begin position="111"/>
        <end position="212"/>
    </location>
</feature>
<dbReference type="eggNOG" id="ENOG502S0YS">
    <property type="taxonomic scope" value="Eukaryota"/>
</dbReference>
<name>B4G3G6_DROPE</name>
<dbReference type="InterPro" id="IPR004145">
    <property type="entry name" value="DUF243"/>
</dbReference>
<dbReference type="HOGENOM" id="CLU_087725_0_0_1"/>
<evidence type="ECO:0000313" key="2">
    <source>
        <dbReference type="EMBL" id="EDW24974.1"/>
    </source>
</evidence>
<dbReference type="SMART" id="SM00690">
    <property type="entry name" value="DM5"/>
    <property type="match status" value="1"/>
</dbReference>